<name>A0A346AZ12_9FIRM</name>
<keyword evidence="14" id="KW-1185">Reference proteome</keyword>
<dbReference type="InterPro" id="IPR040190">
    <property type="entry name" value="MURQ/GCKR"/>
</dbReference>
<evidence type="ECO:0000256" key="6">
    <source>
        <dbReference type="ARBA" id="ARBA00060672"/>
    </source>
</evidence>
<dbReference type="Proteomes" id="UP000254337">
    <property type="component" value="Chromosome"/>
</dbReference>
<organism evidence="13 14">
    <name type="scientific">Megasphaera stantonii</name>
    <dbReference type="NCBI Taxonomy" id="2144175"/>
    <lineage>
        <taxon>Bacteria</taxon>
        <taxon>Bacillati</taxon>
        <taxon>Bacillota</taxon>
        <taxon>Negativicutes</taxon>
        <taxon>Veillonellales</taxon>
        <taxon>Veillonellaceae</taxon>
        <taxon>Megasphaera</taxon>
    </lineage>
</organism>
<proteinExistence type="inferred from homology"/>
<dbReference type="InterPro" id="IPR005488">
    <property type="entry name" value="Etherase_MurQ"/>
</dbReference>
<dbReference type="FunFam" id="3.40.50.10490:FF:000014">
    <property type="entry name" value="N-acetylmuramic acid 6-phosphate etherase"/>
    <property type="match status" value="1"/>
</dbReference>
<dbReference type="PROSITE" id="PS01272">
    <property type="entry name" value="GCKR"/>
    <property type="match status" value="1"/>
</dbReference>
<dbReference type="OrthoDB" id="9813395at2"/>
<dbReference type="PANTHER" id="PTHR10088:SF4">
    <property type="entry name" value="GLUCOKINASE REGULATORY PROTEIN"/>
    <property type="match status" value="1"/>
</dbReference>
<comment type="subunit">
    <text evidence="1 12">Homodimer.</text>
</comment>
<dbReference type="KEGG" id="meg:DKB62_05730"/>
<protein>
    <recommendedName>
        <fullName evidence="9 12">N-acetylmuramic acid 6-phosphate etherase</fullName>
        <shortName evidence="12">MurNAc-6-P etherase</shortName>
        <ecNumber evidence="8 12">4.2.1.126</ecNumber>
    </recommendedName>
    <alternativeName>
        <fullName evidence="11 12">N-acetylmuramic acid 6-phosphate hydrolase</fullName>
    </alternativeName>
    <alternativeName>
        <fullName evidence="10 12">N-acetylmuramic acid 6-phosphate lyase</fullName>
    </alternativeName>
</protein>
<comment type="catalytic activity">
    <reaction evidence="4 12">
        <text>N-acetyl-D-muramate 6-phosphate + H2O = N-acetyl-D-glucosamine 6-phosphate + (R)-lactate</text>
        <dbReference type="Rhea" id="RHEA:26410"/>
        <dbReference type="ChEBI" id="CHEBI:15377"/>
        <dbReference type="ChEBI" id="CHEBI:16004"/>
        <dbReference type="ChEBI" id="CHEBI:57513"/>
        <dbReference type="ChEBI" id="CHEBI:58722"/>
        <dbReference type="EC" id="4.2.1.126"/>
    </reaction>
</comment>
<comment type="pathway">
    <text evidence="6">Cell wall biogenesis.</text>
</comment>
<evidence type="ECO:0000256" key="4">
    <source>
        <dbReference type="ARBA" id="ARBA00051747"/>
    </source>
</evidence>
<accession>A0A346AZ12</accession>
<dbReference type="RefSeq" id="WP_107196162.1">
    <property type="nucleotide sequence ID" value="NZ_CP029462.1"/>
</dbReference>
<evidence type="ECO:0000256" key="3">
    <source>
        <dbReference type="ARBA" id="ARBA00023277"/>
    </source>
</evidence>
<dbReference type="GO" id="GO:0097367">
    <property type="term" value="F:carbohydrate derivative binding"/>
    <property type="evidence" value="ECO:0007669"/>
    <property type="project" value="InterPro"/>
</dbReference>
<comment type="pathway">
    <text evidence="5">Amino-sugar metabolism; 1,6-anhydro-N-acetylmuramate degradation.</text>
</comment>
<dbReference type="PROSITE" id="PS51464">
    <property type="entry name" value="SIS"/>
    <property type="match status" value="1"/>
</dbReference>
<dbReference type="GO" id="GO:0009254">
    <property type="term" value="P:peptidoglycan turnover"/>
    <property type="evidence" value="ECO:0007669"/>
    <property type="project" value="TreeGrafter"/>
</dbReference>
<reference evidence="13 14" key="1">
    <citation type="submission" date="2018-05" db="EMBL/GenBank/DDBJ databases">
        <title>Complete genome sequence of Megasphaera sp. AJH120T, isolated from the ceca of a chicken.</title>
        <authorList>
            <person name="Maki J."/>
            <person name="Looft T."/>
        </authorList>
    </citation>
    <scope>NUCLEOTIDE SEQUENCE [LARGE SCALE GENOMIC DNA]</scope>
    <source>
        <strain evidence="13 14">AJH120</strain>
    </source>
</reference>
<feature type="active site" description="Proton donor" evidence="12">
    <location>
        <position position="84"/>
    </location>
</feature>
<gene>
    <name evidence="12 13" type="primary">murQ</name>
    <name evidence="13" type="ORF">DKB62_05730</name>
</gene>
<evidence type="ECO:0000256" key="11">
    <source>
        <dbReference type="ARBA" id="ARBA00084049"/>
    </source>
</evidence>
<evidence type="ECO:0000256" key="8">
    <source>
        <dbReference type="ARBA" id="ARBA00067056"/>
    </source>
</evidence>
<evidence type="ECO:0000256" key="5">
    <source>
        <dbReference type="ARBA" id="ARBA00060595"/>
    </source>
</evidence>
<dbReference type="FunFam" id="1.10.8.1080:FF:000001">
    <property type="entry name" value="N-acetylmuramic acid 6-phosphate etherase"/>
    <property type="match status" value="1"/>
</dbReference>
<dbReference type="Pfam" id="PF20741">
    <property type="entry name" value="GKRP-like_C"/>
    <property type="match status" value="1"/>
</dbReference>
<keyword evidence="2 12" id="KW-0456">Lyase</keyword>
<dbReference type="AlphaFoldDB" id="A0A346AZ12"/>
<dbReference type="GO" id="GO:0046348">
    <property type="term" value="P:amino sugar catabolic process"/>
    <property type="evidence" value="ECO:0007669"/>
    <property type="project" value="InterPro"/>
</dbReference>
<evidence type="ECO:0000256" key="10">
    <source>
        <dbReference type="ARBA" id="ARBA00077905"/>
    </source>
</evidence>
<evidence type="ECO:0000256" key="7">
    <source>
        <dbReference type="ARBA" id="ARBA00061234"/>
    </source>
</evidence>
<dbReference type="GO" id="GO:0016835">
    <property type="term" value="F:carbon-oxygen lyase activity"/>
    <property type="evidence" value="ECO:0007669"/>
    <property type="project" value="UniProtKB-UniRule"/>
</dbReference>
<dbReference type="EMBL" id="CP029462">
    <property type="protein sequence ID" value="AXL21105.1"/>
    <property type="molecule type" value="Genomic_DNA"/>
</dbReference>
<dbReference type="GO" id="GO:0097173">
    <property type="term" value="P:N-acetylmuramic acid catabolic process"/>
    <property type="evidence" value="ECO:0007669"/>
    <property type="project" value="UniProtKB-UniPathway"/>
</dbReference>
<dbReference type="PANTHER" id="PTHR10088">
    <property type="entry name" value="GLUCOKINASE REGULATORY PROTEIN"/>
    <property type="match status" value="1"/>
</dbReference>
<dbReference type="CDD" id="cd05007">
    <property type="entry name" value="SIS_Etherase"/>
    <property type="match status" value="1"/>
</dbReference>
<comment type="pathway">
    <text evidence="12">Amino-sugar metabolism; N-acetylmuramate degradation.</text>
</comment>
<sequence length="303" mass="32086">MIDLHAIATEQRNEQTRHIDRLSTLDMIRLINEEDTKAALAVGAIAPAIADAVDLIAGRLRQGGRLFYIGSGTSGRLGILDAVECPPTYSTDPDMVQGLIAGGYEAIFRAKEGAEDSQDMGRADLAAKAVTAKDVVVGLSASGRTPYVLGGLQYAASVGAATISIDCSPQAPIAQYAQIDLCALVGPEVITGSTRMKAGTAQKMILNMLSTGAMIRLGKVYGNLMVDVKASNEKLKERACRIVMTAAQCGRRDAEQALLQCRGQAKTAIVMLRLGVSAAEAEQRLAAHGGYIDRVCKETPHDR</sequence>
<evidence type="ECO:0000313" key="14">
    <source>
        <dbReference type="Proteomes" id="UP000254337"/>
    </source>
</evidence>
<evidence type="ECO:0000313" key="13">
    <source>
        <dbReference type="EMBL" id="AXL21105.1"/>
    </source>
</evidence>
<comment type="similarity">
    <text evidence="7 12">Belongs to the GCKR-like family. MurNAc-6-P etherase subfamily.</text>
</comment>
<evidence type="ECO:0000256" key="12">
    <source>
        <dbReference type="HAMAP-Rule" id="MF_00068"/>
    </source>
</evidence>
<dbReference type="Pfam" id="PF22645">
    <property type="entry name" value="GKRP_SIS_N"/>
    <property type="match status" value="1"/>
</dbReference>
<dbReference type="GO" id="GO:0016803">
    <property type="term" value="F:ether hydrolase activity"/>
    <property type="evidence" value="ECO:0007669"/>
    <property type="project" value="TreeGrafter"/>
</dbReference>
<dbReference type="InterPro" id="IPR005486">
    <property type="entry name" value="Glucokinase_regulatory_CS"/>
</dbReference>
<dbReference type="Gene3D" id="1.10.8.1080">
    <property type="match status" value="1"/>
</dbReference>
<evidence type="ECO:0000256" key="2">
    <source>
        <dbReference type="ARBA" id="ARBA00023239"/>
    </source>
</evidence>
<dbReference type="InterPro" id="IPR046348">
    <property type="entry name" value="SIS_dom_sf"/>
</dbReference>
<dbReference type="HAMAP" id="MF_00068">
    <property type="entry name" value="MurQ"/>
    <property type="match status" value="1"/>
</dbReference>
<dbReference type="NCBIfam" id="NF009222">
    <property type="entry name" value="PRK12570.1"/>
    <property type="match status" value="1"/>
</dbReference>
<keyword evidence="3 12" id="KW-0119">Carbohydrate metabolism</keyword>
<evidence type="ECO:0000256" key="9">
    <source>
        <dbReference type="ARBA" id="ARBA00070061"/>
    </source>
</evidence>
<evidence type="ECO:0000256" key="1">
    <source>
        <dbReference type="ARBA" id="ARBA00011738"/>
    </source>
</evidence>
<feature type="active site" evidence="12">
    <location>
        <position position="115"/>
    </location>
</feature>
<dbReference type="InterPro" id="IPR001347">
    <property type="entry name" value="SIS_dom"/>
</dbReference>
<dbReference type="UniPathway" id="UPA00342"/>
<dbReference type="NCBIfam" id="TIGR00274">
    <property type="entry name" value="N-acetylmuramic acid 6-phosphate etherase"/>
    <property type="match status" value="1"/>
</dbReference>
<dbReference type="Gene3D" id="3.40.50.10490">
    <property type="entry name" value="Glucose-6-phosphate isomerase like protein, domain 1"/>
    <property type="match status" value="2"/>
</dbReference>
<dbReference type="EC" id="4.2.1.126" evidence="8 12"/>
<dbReference type="SUPFAM" id="SSF53697">
    <property type="entry name" value="SIS domain"/>
    <property type="match status" value="1"/>
</dbReference>
<comment type="function">
    <text evidence="12">Specifically catalyzes the cleavage of the D-lactyl ether substituent of MurNAc 6-phosphate, producing GlcNAc 6-phosphate and D-lactate.</text>
</comment>
<comment type="miscellaneous">
    <text evidence="12">A lyase-type mechanism (elimination/hydration) is suggested for the cleavage of the lactyl ether bond of MurNAc 6-phosphate, with the formation of an alpha,beta-unsaturated aldehyde intermediate with (E)-stereochemistry, followed by the syn addition of water to give product.</text>
</comment>
<dbReference type="NCBIfam" id="NF003915">
    <property type="entry name" value="PRK05441.1"/>
    <property type="match status" value="1"/>
</dbReference>